<dbReference type="Proteomes" id="UP001501319">
    <property type="component" value="Unassembled WGS sequence"/>
</dbReference>
<keyword evidence="1" id="KW-0472">Membrane</keyword>
<reference evidence="3" key="1">
    <citation type="journal article" date="2019" name="Int. J. Syst. Evol. Microbiol.">
        <title>The Global Catalogue of Microorganisms (GCM) 10K type strain sequencing project: providing services to taxonomists for standard genome sequencing and annotation.</title>
        <authorList>
            <consortium name="The Broad Institute Genomics Platform"/>
            <consortium name="The Broad Institute Genome Sequencing Center for Infectious Disease"/>
            <person name="Wu L."/>
            <person name="Ma J."/>
        </authorList>
    </citation>
    <scope>NUCLEOTIDE SEQUENCE [LARGE SCALE GENOMIC DNA]</scope>
    <source>
        <strain evidence="3">JCM 14306</strain>
    </source>
</reference>
<dbReference type="EMBL" id="BAAANE010000015">
    <property type="protein sequence ID" value="GAA1660223.1"/>
    <property type="molecule type" value="Genomic_DNA"/>
</dbReference>
<proteinExistence type="predicted"/>
<feature type="transmembrane region" description="Helical" evidence="1">
    <location>
        <begin position="50"/>
        <end position="70"/>
    </location>
</feature>
<accession>A0ABP4RR92</accession>
<sequence>MSNDRPAVVAQDPSRPHLIKNWTIGLLVDGTPVTVAGTLSWAPSGSVAPYWFLGSLCVVLAIAFAVVMVVEDRRNKAINGGPRPKKDAMEVWEDLHRRVP</sequence>
<keyword evidence="1" id="KW-1133">Transmembrane helix</keyword>
<keyword evidence="1" id="KW-0812">Transmembrane</keyword>
<evidence type="ECO:0000256" key="1">
    <source>
        <dbReference type="SAM" id="Phobius"/>
    </source>
</evidence>
<name>A0ABP4RR92_9ACTN</name>
<comment type="caution">
    <text evidence="2">The sequence shown here is derived from an EMBL/GenBank/DDBJ whole genome shotgun (WGS) entry which is preliminary data.</text>
</comment>
<keyword evidence="3" id="KW-1185">Reference proteome</keyword>
<gene>
    <name evidence="2" type="ORF">GCM10009744_62270</name>
</gene>
<evidence type="ECO:0000313" key="3">
    <source>
        <dbReference type="Proteomes" id="UP001501319"/>
    </source>
</evidence>
<organism evidence="2 3">
    <name type="scientific">Kribbella alba</name>
    <dbReference type="NCBI Taxonomy" id="190197"/>
    <lineage>
        <taxon>Bacteria</taxon>
        <taxon>Bacillati</taxon>
        <taxon>Actinomycetota</taxon>
        <taxon>Actinomycetes</taxon>
        <taxon>Propionibacteriales</taxon>
        <taxon>Kribbellaceae</taxon>
        <taxon>Kribbella</taxon>
    </lineage>
</organism>
<evidence type="ECO:0000313" key="2">
    <source>
        <dbReference type="EMBL" id="GAA1660223.1"/>
    </source>
</evidence>
<protein>
    <submittedName>
        <fullName evidence="2">Uncharacterized protein</fullName>
    </submittedName>
</protein>